<protein>
    <recommendedName>
        <fullName evidence="2">Lipoprotein</fullName>
    </recommendedName>
</protein>
<organism evidence="1">
    <name type="scientific">Siphoviridae sp. ctBLh2</name>
    <dbReference type="NCBI Taxonomy" id="2827803"/>
    <lineage>
        <taxon>Viruses</taxon>
        <taxon>Duplodnaviria</taxon>
        <taxon>Heunggongvirae</taxon>
        <taxon>Uroviricota</taxon>
        <taxon>Caudoviricetes</taxon>
    </lineage>
</organism>
<dbReference type="PROSITE" id="PS51257">
    <property type="entry name" value="PROKAR_LIPOPROTEIN"/>
    <property type="match status" value="1"/>
</dbReference>
<evidence type="ECO:0008006" key="2">
    <source>
        <dbReference type="Google" id="ProtNLM"/>
    </source>
</evidence>
<evidence type="ECO:0000313" key="1">
    <source>
        <dbReference type="EMBL" id="DAF45538.1"/>
    </source>
</evidence>
<accession>A0A8S5S492</accession>
<proteinExistence type="predicted"/>
<reference evidence="1" key="1">
    <citation type="journal article" date="2021" name="Proc. Natl. Acad. Sci. U.S.A.">
        <title>A Catalog of Tens of Thousands of Viruses from Human Metagenomes Reveals Hidden Associations with Chronic Diseases.</title>
        <authorList>
            <person name="Tisza M.J."/>
            <person name="Buck C.B."/>
        </authorList>
    </citation>
    <scope>NUCLEOTIDE SEQUENCE</scope>
    <source>
        <strain evidence="1">CtBLh2</strain>
    </source>
</reference>
<name>A0A8S5S492_9CAUD</name>
<dbReference type="EMBL" id="BK032514">
    <property type="protein sequence ID" value="DAF45538.1"/>
    <property type="molecule type" value="Genomic_DNA"/>
</dbReference>
<sequence length="33" mass="3491">MRIPKIQAFFAVANGSTGCFSANFSGPKKATDK</sequence>